<protein>
    <submittedName>
        <fullName evidence="2">Hemerythrin domain-containing protein</fullName>
    </submittedName>
</protein>
<dbReference type="CDD" id="cd12108">
    <property type="entry name" value="Hr-like"/>
    <property type="match status" value="1"/>
</dbReference>
<comment type="caution">
    <text evidence="2">The sequence shown here is derived from an EMBL/GenBank/DDBJ whole genome shotgun (WGS) entry which is preliminary data.</text>
</comment>
<dbReference type="Gene3D" id="1.10.3910.10">
    <property type="entry name" value="SP0561-like"/>
    <property type="match status" value="1"/>
</dbReference>
<organism evidence="2 3">
    <name type="scientific">Candidatus Desulfatibia vada</name>
    <dbReference type="NCBI Taxonomy" id="2841696"/>
    <lineage>
        <taxon>Bacteria</taxon>
        <taxon>Pseudomonadati</taxon>
        <taxon>Thermodesulfobacteriota</taxon>
        <taxon>Desulfobacteria</taxon>
        <taxon>Desulfobacterales</taxon>
        <taxon>Desulfobacterales incertae sedis</taxon>
        <taxon>Candidatus Desulfatibia</taxon>
    </lineage>
</organism>
<name>A0A8J6TPR3_9BACT</name>
<dbReference type="Gene3D" id="1.20.120.520">
    <property type="entry name" value="nmb1532 protein domain like"/>
    <property type="match status" value="1"/>
</dbReference>
<reference evidence="2 3" key="1">
    <citation type="submission" date="2020-08" db="EMBL/GenBank/DDBJ databases">
        <title>Bridging the membrane lipid divide: bacteria of the FCB group superphylum have the potential to synthesize archaeal ether lipids.</title>
        <authorList>
            <person name="Villanueva L."/>
            <person name="Von Meijenfeldt F.A.B."/>
            <person name="Westbye A.B."/>
            <person name="Yadav S."/>
            <person name="Hopmans E.C."/>
            <person name="Dutilh B.E."/>
            <person name="Sinninghe Damste J.S."/>
        </authorList>
    </citation>
    <scope>NUCLEOTIDE SEQUENCE [LARGE SCALE GENOMIC DNA]</scope>
    <source>
        <strain evidence="2">NIOZ-UU17</strain>
    </source>
</reference>
<dbReference type="InterPro" id="IPR038062">
    <property type="entry name" value="ScdA-like_N_sf"/>
</dbReference>
<dbReference type="AlphaFoldDB" id="A0A8J6TPR3"/>
<sequence>MEAYLNKGIKEIIDQFPEVEEILNEYDIGCAPCSVGTCLLKDIVEIHNLSADKEQELMAKIAQALYPGKEVKIPRIERKTETEPKGLNYSLPMQMLVDEHVLIKRLIALIPEVVANLDVNSKEGRQLIIDAVDFIRSYADKYHHGKEEDILFKYFDENLDILKVMHADHKQGRSHVKAVLEALDRQDEATIGKHLTAYGALLTEHINKEDEILLPWMDRNLSISQIGKLFSEFKEADETIGYSPLKYEEFIDRLEKEFKK</sequence>
<accession>A0A8J6TPR3</accession>
<dbReference type="InterPro" id="IPR012312">
    <property type="entry name" value="Hemerythrin-like"/>
</dbReference>
<evidence type="ECO:0000313" key="3">
    <source>
        <dbReference type="Proteomes" id="UP000605201"/>
    </source>
</evidence>
<dbReference type="PANTHER" id="PTHR39966">
    <property type="entry name" value="BLL2471 PROTEIN-RELATED"/>
    <property type="match status" value="1"/>
</dbReference>
<feature type="domain" description="Hemerythrin-like" evidence="1">
    <location>
        <begin position="94"/>
        <end position="216"/>
    </location>
</feature>
<evidence type="ECO:0000259" key="1">
    <source>
        <dbReference type="Pfam" id="PF01814"/>
    </source>
</evidence>
<evidence type="ECO:0000313" key="2">
    <source>
        <dbReference type="EMBL" id="MBC8430730.1"/>
    </source>
</evidence>
<dbReference type="GO" id="GO:0005886">
    <property type="term" value="C:plasma membrane"/>
    <property type="evidence" value="ECO:0007669"/>
    <property type="project" value="TreeGrafter"/>
</dbReference>
<dbReference type="Pfam" id="PF01814">
    <property type="entry name" value="Hemerythrin"/>
    <property type="match status" value="1"/>
</dbReference>
<gene>
    <name evidence="2" type="ORF">H8D96_02305</name>
</gene>
<dbReference type="EMBL" id="JACNIG010000076">
    <property type="protein sequence ID" value="MBC8430730.1"/>
    <property type="molecule type" value="Genomic_DNA"/>
</dbReference>
<dbReference type="PANTHER" id="PTHR39966:SF1">
    <property type="entry name" value="HEMERYTHRIN-LIKE DOMAIN-CONTAINING PROTEIN"/>
    <property type="match status" value="1"/>
</dbReference>
<dbReference type="Proteomes" id="UP000605201">
    <property type="component" value="Unassembled WGS sequence"/>
</dbReference>
<proteinExistence type="predicted"/>